<comment type="caution">
    <text evidence="1">The sequence shown here is derived from an EMBL/GenBank/DDBJ whole genome shotgun (WGS) entry which is preliminary data.</text>
</comment>
<accession>A0A2A2ALZ4</accession>
<gene>
    <name evidence="1" type="ORF">CK625_04075</name>
</gene>
<organism evidence="1 2">
    <name type="scientific">Vandammella animalimorsus</name>
    <dbReference type="NCBI Taxonomy" id="2029117"/>
    <lineage>
        <taxon>Bacteria</taxon>
        <taxon>Pseudomonadati</taxon>
        <taxon>Pseudomonadota</taxon>
        <taxon>Betaproteobacteria</taxon>
        <taxon>Burkholderiales</taxon>
        <taxon>Comamonadaceae</taxon>
        <taxon>Vandammella</taxon>
    </lineage>
</organism>
<dbReference type="Proteomes" id="UP000218054">
    <property type="component" value="Unassembled WGS sequence"/>
</dbReference>
<evidence type="ECO:0000313" key="2">
    <source>
        <dbReference type="Proteomes" id="UP000218054"/>
    </source>
</evidence>
<dbReference type="EMBL" id="NSJB01000001">
    <property type="protein sequence ID" value="PAT38639.1"/>
    <property type="molecule type" value="Genomic_DNA"/>
</dbReference>
<name>A0A2A2ALZ4_9BURK</name>
<sequence length="127" mass="14208">MQVIANRVGHTLVLYVKNGSLNLNLIIELRALCEGIAHAASSASFNVQVRRARIRVVLANLDLYAGFTHLLIARILDGASDFGNTCRIVGMEVESRHTRIRWQSNCPICSWELELPPIFQGDLHLML</sequence>
<evidence type="ECO:0000313" key="1">
    <source>
        <dbReference type="EMBL" id="PAT38639.1"/>
    </source>
</evidence>
<dbReference type="AlphaFoldDB" id="A0A2A2ALZ4"/>
<proteinExistence type="predicted"/>
<reference evidence="1 2" key="1">
    <citation type="submission" date="2017-08" db="EMBL/GenBank/DDBJ databases">
        <title>WGS of Clinical strains of the CDC Group NO-1 linked to zoonotic infections in humans.</title>
        <authorList>
            <person name="Bernier A.-M."/>
            <person name="Bernard K."/>
        </authorList>
    </citation>
    <scope>NUCLEOTIDE SEQUENCE [LARGE SCALE GENOMIC DNA]</scope>
    <source>
        <strain evidence="1 2">NML00-0135</strain>
    </source>
</reference>
<protein>
    <submittedName>
        <fullName evidence="1">Uncharacterized protein</fullName>
    </submittedName>
</protein>
<keyword evidence="2" id="KW-1185">Reference proteome</keyword>